<evidence type="ECO:0000313" key="2">
    <source>
        <dbReference type="EMBL" id="KAG8058365.1"/>
    </source>
</evidence>
<dbReference type="Proteomes" id="UP000729402">
    <property type="component" value="Unassembled WGS sequence"/>
</dbReference>
<dbReference type="PANTHER" id="PTHR47162">
    <property type="entry name" value="OS02G0192300 PROTEIN"/>
    <property type="match status" value="1"/>
</dbReference>
<keyword evidence="3" id="KW-1185">Reference proteome</keyword>
<dbReference type="OrthoDB" id="692644at2759"/>
<gene>
    <name evidence="2" type="ORF">GUJ93_ZPchr0002g23620</name>
</gene>
<name>A0A8J5VAY5_ZIZPA</name>
<accession>A0A8J5VAY5</accession>
<evidence type="ECO:0000313" key="3">
    <source>
        <dbReference type="Proteomes" id="UP000729402"/>
    </source>
</evidence>
<feature type="compositionally biased region" description="Polar residues" evidence="1">
    <location>
        <begin position="93"/>
        <end position="106"/>
    </location>
</feature>
<organism evidence="2 3">
    <name type="scientific">Zizania palustris</name>
    <name type="common">Northern wild rice</name>
    <dbReference type="NCBI Taxonomy" id="103762"/>
    <lineage>
        <taxon>Eukaryota</taxon>
        <taxon>Viridiplantae</taxon>
        <taxon>Streptophyta</taxon>
        <taxon>Embryophyta</taxon>
        <taxon>Tracheophyta</taxon>
        <taxon>Spermatophyta</taxon>
        <taxon>Magnoliopsida</taxon>
        <taxon>Liliopsida</taxon>
        <taxon>Poales</taxon>
        <taxon>Poaceae</taxon>
        <taxon>BOP clade</taxon>
        <taxon>Oryzoideae</taxon>
        <taxon>Oryzeae</taxon>
        <taxon>Zizaniinae</taxon>
        <taxon>Zizania</taxon>
    </lineage>
</organism>
<feature type="region of interest" description="Disordered" evidence="1">
    <location>
        <begin position="1"/>
        <end position="45"/>
    </location>
</feature>
<dbReference type="PANTHER" id="PTHR47162:SF10">
    <property type="entry name" value="METHYL-CPG-BINDING DOMAIN-CONTAINING PROTEIN 9 ISOFORM X1"/>
    <property type="match status" value="1"/>
</dbReference>
<evidence type="ECO:0000256" key="1">
    <source>
        <dbReference type="SAM" id="MobiDB-lite"/>
    </source>
</evidence>
<reference evidence="2" key="1">
    <citation type="journal article" date="2021" name="bioRxiv">
        <title>Whole Genome Assembly and Annotation of Northern Wild Rice, Zizania palustris L., Supports a Whole Genome Duplication in the Zizania Genus.</title>
        <authorList>
            <person name="Haas M."/>
            <person name="Kono T."/>
            <person name="Macchietto M."/>
            <person name="Millas R."/>
            <person name="McGilp L."/>
            <person name="Shao M."/>
            <person name="Duquette J."/>
            <person name="Hirsch C.N."/>
            <person name="Kimball J."/>
        </authorList>
    </citation>
    <scope>NUCLEOTIDE SEQUENCE</scope>
    <source>
        <tissue evidence="2">Fresh leaf tissue</tissue>
    </source>
</reference>
<feature type="compositionally biased region" description="Basic and acidic residues" evidence="1">
    <location>
        <begin position="36"/>
        <end position="45"/>
    </location>
</feature>
<proteinExistence type="predicted"/>
<protein>
    <submittedName>
        <fullName evidence="2">Uncharacterized protein</fullName>
    </submittedName>
</protein>
<dbReference type="AlphaFoldDB" id="A0A8J5VAY5"/>
<feature type="region of interest" description="Disordered" evidence="1">
    <location>
        <begin position="57"/>
        <end position="106"/>
    </location>
</feature>
<sequence>MALDHLEEAEQGNVGVNLNDPAEGGPDEQLNVGRHYKSDKDMSSTSMIEEHMSLGLSEQPAGMGTDHIYGDAINEGSQSCDEKVPRSRKPGPDNTSGEGASSTTVKPTRLLAVNGGLVLESSLRPVIGRKSHILKQQKINLLDIDAALPEEALRASKSQKIRCSWRAFVKDAESISQKDWWYWSSFTAAMKTSTVSSLALRIYTLDDCIIYTKDQAQNVEPADNTRAVYRGGRRRKEPELLVS</sequence>
<reference evidence="2" key="2">
    <citation type="submission" date="2021-02" db="EMBL/GenBank/DDBJ databases">
        <authorList>
            <person name="Kimball J.A."/>
            <person name="Haas M.W."/>
            <person name="Macchietto M."/>
            <person name="Kono T."/>
            <person name="Duquette J."/>
            <person name="Shao M."/>
        </authorList>
    </citation>
    <scope>NUCLEOTIDE SEQUENCE</scope>
    <source>
        <tissue evidence="2">Fresh leaf tissue</tissue>
    </source>
</reference>
<comment type="caution">
    <text evidence="2">The sequence shown here is derived from an EMBL/GenBank/DDBJ whole genome shotgun (WGS) entry which is preliminary data.</text>
</comment>
<dbReference type="EMBL" id="JAAALK010000287">
    <property type="protein sequence ID" value="KAG8058365.1"/>
    <property type="molecule type" value="Genomic_DNA"/>
</dbReference>